<evidence type="ECO:0000313" key="1">
    <source>
        <dbReference type="EMBL" id="EOY33871.1"/>
    </source>
</evidence>
<dbReference type="HOGENOM" id="CLU_2163019_0_0_1"/>
<dbReference type="AlphaFoldDB" id="A0A061GWK5"/>
<dbReference type="Proteomes" id="UP000026915">
    <property type="component" value="Chromosome 9"/>
</dbReference>
<dbReference type="EMBL" id="CM001887">
    <property type="protein sequence ID" value="EOY33871.1"/>
    <property type="molecule type" value="Genomic_DNA"/>
</dbReference>
<protein>
    <submittedName>
        <fullName evidence="1">Uncharacterized protein</fullName>
    </submittedName>
</protein>
<dbReference type="InParanoid" id="A0A061GWK5"/>
<reference evidence="1 2" key="1">
    <citation type="journal article" date="2013" name="Genome Biol.">
        <title>The genome sequence of the most widely cultivated cacao type and its use to identify candidate genes regulating pod color.</title>
        <authorList>
            <person name="Motamayor J.C."/>
            <person name="Mockaitis K."/>
            <person name="Schmutz J."/>
            <person name="Haiminen N."/>
            <person name="Iii D.L."/>
            <person name="Cornejo O."/>
            <person name="Findley S.D."/>
            <person name="Zheng P."/>
            <person name="Utro F."/>
            <person name="Royaert S."/>
            <person name="Saski C."/>
            <person name="Jenkins J."/>
            <person name="Podicheti R."/>
            <person name="Zhao M."/>
            <person name="Scheffler B.E."/>
            <person name="Stack J.C."/>
            <person name="Feltus F.A."/>
            <person name="Mustiga G.M."/>
            <person name="Amores F."/>
            <person name="Phillips W."/>
            <person name="Marelli J.P."/>
            <person name="May G.D."/>
            <person name="Shapiro H."/>
            <person name="Ma J."/>
            <person name="Bustamante C.D."/>
            <person name="Schnell R.J."/>
            <person name="Main D."/>
            <person name="Gilbert D."/>
            <person name="Parida L."/>
            <person name="Kuhn D.N."/>
        </authorList>
    </citation>
    <scope>NUCLEOTIDE SEQUENCE [LARGE SCALE GENOMIC DNA]</scope>
    <source>
        <strain evidence="2">cv. Matina 1-6</strain>
    </source>
</reference>
<evidence type="ECO:0000313" key="2">
    <source>
        <dbReference type="Proteomes" id="UP000026915"/>
    </source>
</evidence>
<accession>A0A061GWK5</accession>
<proteinExistence type="predicted"/>
<name>A0A061GWK5_THECC</name>
<organism evidence="1 2">
    <name type="scientific">Theobroma cacao</name>
    <name type="common">Cacao</name>
    <name type="synonym">Cocoa</name>
    <dbReference type="NCBI Taxonomy" id="3641"/>
    <lineage>
        <taxon>Eukaryota</taxon>
        <taxon>Viridiplantae</taxon>
        <taxon>Streptophyta</taxon>
        <taxon>Embryophyta</taxon>
        <taxon>Tracheophyta</taxon>
        <taxon>Spermatophyta</taxon>
        <taxon>Magnoliopsida</taxon>
        <taxon>eudicotyledons</taxon>
        <taxon>Gunneridae</taxon>
        <taxon>Pentapetalae</taxon>
        <taxon>rosids</taxon>
        <taxon>malvids</taxon>
        <taxon>Malvales</taxon>
        <taxon>Malvaceae</taxon>
        <taxon>Byttnerioideae</taxon>
        <taxon>Theobroma</taxon>
    </lineage>
</organism>
<gene>
    <name evidence="1" type="ORF">TCM_041712</name>
</gene>
<keyword evidence="2" id="KW-1185">Reference proteome</keyword>
<sequence>MGMESDFILETAKEEATSCNPILYSSSTVSLHKEISISFLDECSSLVHHEAMTMISTRVGQDVESNSRPQWGIFLWRAALNEMSTASTSTDYQDNPVLSLVCLHSADRARV</sequence>
<dbReference type="Gramene" id="EOY33871">
    <property type="protein sequence ID" value="EOY33871"/>
    <property type="gene ID" value="TCM_041712"/>
</dbReference>